<dbReference type="SUPFAM" id="SSF50118">
    <property type="entry name" value="Cell growth inhibitor/plasmid maintenance toxic component"/>
    <property type="match status" value="1"/>
</dbReference>
<dbReference type="Proteomes" id="UP000777303">
    <property type="component" value="Unassembled WGS sequence"/>
</dbReference>
<evidence type="ECO:0000313" key="3">
    <source>
        <dbReference type="EMBL" id="MBU3851247.1"/>
    </source>
</evidence>
<keyword evidence="2" id="KW-1277">Toxin-antitoxin system</keyword>
<proteinExistence type="inferred from homology"/>
<dbReference type="GO" id="GO:0006402">
    <property type="term" value="P:mRNA catabolic process"/>
    <property type="evidence" value="ECO:0007669"/>
    <property type="project" value="TreeGrafter"/>
</dbReference>
<name>A0A948TIY7_9LACO</name>
<organism evidence="3 4">
    <name type="scientific">Candidatus Paralactobacillus gallistercoris</name>
    <dbReference type="NCBI Taxonomy" id="2838724"/>
    <lineage>
        <taxon>Bacteria</taxon>
        <taxon>Bacillati</taxon>
        <taxon>Bacillota</taxon>
        <taxon>Bacilli</taxon>
        <taxon>Lactobacillales</taxon>
        <taxon>Lactobacillaceae</taxon>
        <taxon>Lactobacillus</taxon>
    </lineage>
</organism>
<dbReference type="InterPro" id="IPR003477">
    <property type="entry name" value="PemK-like"/>
</dbReference>
<dbReference type="GO" id="GO:0004521">
    <property type="term" value="F:RNA endonuclease activity"/>
    <property type="evidence" value="ECO:0007669"/>
    <property type="project" value="TreeGrafter"/>
</dbReference>
<sequence>MIHQGDIILVDLNPVKGHEEGKKRPVLVVSNDDFIKFTRNLVKLVPISSTKNDFPLHIPLPKSLKTKGVVLTQHERTVDINARGYRFIEKVPDDFLNKVITILKTMY</sequence>
<dbReference type="InterPro" id="IPR011067">
    <property type="entry name" value="Plasmid_toxin/cell-grow_inhib"/>
</dbReference>
<accession>A0A948TIY7</accession>
<reference evidence="3" key="1">
    <citation type="journal article" date="2021" name="PeerJ">
        <title>Extensive microbial diversity within the chicken gut microbiome revealed by metagenomics and culture.</title>
        <authorList>
            <person name="Gilroy R."/>
            <person name="Ravi A."/>
            <person name="Getino M."/>
            <person name="Pursley I."/>
            <person name="Horton D.L."/>
            <person name="Alikhan N.F."/>
            <person name="Baker D."/>
            <person name="Gharbi K."/>
            <person name="Hall N."/>
            <person name="Watson M."/>
            <person name="Adriaenssens E.M."/>
            <person name="Foster-Nyarko E."/>
            <person name="Jarju S."/>
            <person name="Secka A."/>
            <person name="Antonio M."/>
            <person name="Oren A."/>
            <person name="Chaudhuri R.R."/>
            <person name="La Ragione R."/>
            <person name="Hildebrand F."/>
            <person name="Pallen M.J."/>
        </authorList>
    </citation>
    <scope>NUCLEOTIDE SEQUENCE</scope>
    <source>
        <strain evidence="3">F6-6636</strain>
    </source>
</reference>
<gene>
    <name evidence="3" type="ORF">H9901_00835</name>
</gene>
<comment type="similarity">
    <text evidence="1">Belongs to the PemK/MazF family.</text>
</comment>
<reference evidence="3" key="2">
    <citation type="submission" date="2021-04" db="EMBL/GenBank/DDBJ databases">
        <authorList>
            <person name="Gilroy R."/>
        </authorList>
    </citation>
    <scope>NUCLEOTIDE SEQUENCE</scope>
    <source>
        <strain evidence="3">F6-6636</strain>
    </source>
</reference>
<comment type="caution">
    <text evidence="3">The sequence shown here is derived from an EMBL/GenBank/DDBJ whole genome shotgun (WGS) entry which is preliminary data.</text>
</comment>
<dbReference type="EMBL" id="JAHLFS010000012">
    <property type="protein sequence ID" value="MBU3851247.1"/>
    <property type="molecule type" value="Genomic_DNA"/>
</dbReference>
<dbReference type="Gene3D" id="2.30.30.110">
    <property type="match status" value="1"/>
</dbReference>
<dbReference type="PANTHER" id="PTHR33988">
    <property type="entry name" value="ENDORIBONUCLEASE MAZF-RELATED"/>
    <property type="match status" value="1"/>
</dbReference>
<evidence type="ECO:0000313" key="4">
    <source>
        <dbReference type="Proteomes" id="UP000777303"/>
    </source>
</evidence>
<evidence type="ECO:0000256" key="1">
    <source>
        <dbReference type="ARBA" id="ARBA00007521"/>
    </source>
</evidence>
<evidence type="ECO:0000256" key="2">
    <source>
        <dbReference type="ARBA" id="ARBA00022649"/>
    </source>
</evidence>
<dbReference type="Pfam" id="PF02452">
    <property type="entry name" value="PemK_toxin"/>
    <property type="match status" value="1"/>
</dbReference>
<dbReference type="AlphaFoldDB" id="A0A948TIY7"/>
<protein>
    <submittedName>
        <fullName evidence="3">Type II toxin-antitoxin system PemK/MazF family toxin</fullName>
    </submittedName>
</protein>
<dbReference type="GO" id="GO:0003677">
    <property type="term" value="F:DNA binding"/>
    <property type="evidence" value="ECO:0007669"/>
    <property type="project" value="InterPro"/>
</dbReference>
<dbReference type="GO" id="GO:0016075">
    <property type="term" value="P:rRNA catabolic process"/>
    <property type="evidence" value="ECO:0007669"/>
    <property type="project" value="TreeGrafter"/>
</dbReference>